<dbReference type="Pfam" id="PF22617">
    <property type="entry name" value="HCS_D2"/>
    <property type="match status" value="1"/>
</dbReference>
<evidence type="ECO:0000256" key="3">
    <source>
        <dbReference type="ARBA" id="ARBA00022430"/>
    </source>
</evidence>
<keyword evidence="9" id="KW-0670">Pyruvate</keyword>
<dbReference type="PANTHER" id="PTHR10277">
    <property type="entry name" value="HOMOCITRATE SYNTHASE-RELATED"/>
    <property type="match status" value="1"/>
</dbReference>
<organism evidence="9 10">
    <name type="scientific">Dimargaris cristalligena</name>
    <dbReference type="NCBI Taxonomy" id="215637"/>
    <lineage>
        <taxon>Eukaryota</taxon>
        <taxon>Fungi</taxon>
        <taxon>Fungi incertae sedis</taxon>
        <taxon>Zoopagomycota</taxon>
        <taxon>Kickxellomycotina</taxon>
        <taxon>Dimargaritomycetes</taxon>
        <taxon>Dimargaritales</taxon>
        <taxon>Dimargaritaceae</taxon>
        <taxon>Dimargaris</taxon>
    </lineage>
</organism>
<keyword evidence="4" id="KW-0028">Amino-acid biosynthesis</keyword>
<feature type="domain" description="Pyruvate carboxyltransferase" evidence="8">
    <location>
        <begin position="11"/>
        <end position="284"/>
    </location>
</feature>
<dbReference type="InterPro" id="IPR054691">
    <property type="entry name" value="LeuA/HCS_post-cat"/>
</dbReference>
<dbReference type="InterPro" id="IPR050073">
    <property type="entry name" value="2-IPM_HCS-like"/>
</dbReference>
<dbReference type="Proteomes" id="UP000268162">
    <property type="component" value="Unassembled WGS sequence"/>
</dbReference>
<dbReference type="PROSITE" id="PS50991">
    <property type="entry name" value="PYR_CT"/>
    <property type="match status" value="1"/>
</dbReference>
<gene>
    <name evidence="9" type="ORF">BJ085DRAFT_13646</name>
</gene>
<evidence type="ECO:0000256" key="2">
    <source>
        <dbReference type="ARBA" id="ARBA00012973"/>
    </source>
</evidence>
<dbReference type="Pfam" id="PF00682">
    <property type="entry name" value="HMGL-like"/>
    <property type="match status" value="1"/>
</dbReference>
<protein>
    <recommendedName>
        <fullName evidence="2">2-isopropylmalate synthase</fullName>
        <ecNumber evidence="2">2.3.3.13</ecNumber>
    </recommendedName>
</protein>
<evidence type="ECO:0000259" key="8">
    <source>
        <dbReference type="PROSITE" id="PS50991"/>
    </source>
</evidence>
<comment type="similarity">
    <text evidence="7">Belongs to the alpha-IPM synthase/homocitrate synthase family.</text>
</comment>
<dbReference type="PROSITE" id="PS00816">
    <property type="entry name" value="AIPM_HOMOCIT_SYNTH_2"/>
    <property type="match status" value="1"/>
</dbReference>
<dbReference type="AlphaFoldDB" id="A0A4P9ZR96"/>
<dbReference type="InterPro" id="IPR000891">
    <property type="entry name" value="PYR_CT"/>
</dbReference>
<dbReference type="FunFam" id="1.10.238.260:FF:000001">
    <property type="entry name" value="2-isopropylmalate synthase"/>
    <property type="match status" value="1"/>
</dbReference>
<evidence type="ECO:0000256" key="7">
    <source>
        <dbReference type="RuleBase" id="RU003523"/>
    </source>
</evidence>
<keyword evidence="5 7" id="KW-0808">Transferase</keyword>
<keyword evidence="6" id="KW-0100">Branched-chain amino acid biosynthesis</keyword>
<evidence type="ECO:0000256" key="1">
    <source>
        <dbReference type="ARBA" id="ARBA00004689"/>
    </source>
</evidence>
<reference evidence="10" key="1">
    <citation type="journal article" date="2018" name="Nat. Microbiol.">
        <title>Leveraging single-cell genomics to expand the fungal tree of life.</title>
        <authorList>
            <person name="Ahrendt S.R."/>
            <person name="Quandt C.A."/>
            <person name="Ciobanu D."/>
            <person name="Clum A."/>
            <person name="Salamov A."/>
            <person name="Andreopoulos B."/>
            <person name="Cheng J.F."/>
            <person name="Woyke T."/>
            <person name="Pelin A."/>
            <person name="Henrissat B."/>
            <person name="Reynolds N.K."/>
            <person name="Benny G.L."/>
            <person name="Smith M.E."/>
            <person name="James T.Y."/>
            <person name="Grigoriev I.V."/>
        </authorList>
    </citation>
    <scope>NUCLEOTIDE SEQUENCE [LARGE SCALE GENOMIC DNA]</scope>
    <source>
        <strain evidence="10">RSA 468</strain>
    </source>
</reference>
<dbReference type="InterPro" id="IPR013785">
    <property type="entry name" value="Aldolase_TIM"/>
</dbReference>
<dbReference type="PROSITE" id="PS00815">
    <property type="entry name" value="AIPM_HOMOCIT_SYNTH_1"/>
    <property type="match status" value="1"/>
</dbReference>
<evidence type="ECO:0000256" key="5">
    <source>
        <dbReference type="ARBA" id="ARBA00022679"/>
    </source>
</evidence>
<comment type="pathway">
    <text evidence="1">Amino-acid biosynthesis; L-leucine biosynthesis; L-leucine from 3-methyl-2-oxobutanoate: step 1/4.</text>
</comment>
<dbReference type="GO" id="GO:0009098">
    <property type="term" value="P:L-leucine biosynthetic process"/>
    <property type="evidence" value="ECO:0007669"/>
    <property type="project" value="UniProtKB-KW"/>
</dbReference>
<dbReference type="EMBL" id="ML002745">
    <property type="protein sequence ID" value="RKP35963.1"/>
    <property type="molecule type" value="Genomic_DNA"/>
</dbReference>
<dbReference type="OrthoDB" id="418791at2759"/>
<dbReference type="FunFam" id="3.20.20.70:FF:000010">
    <property type="entry name" value="2-isopropylmalate synthase"/>
    <property type="match status" value="1"/>
</dbReference>
<evidence type="ECO:0000256" key="4">
    <source>
        <dbReference type="ARBA" id="ARBA00022605"/>
    </source>
</evidence>
<dbReference type="SUPFAM" id="SSF51569">
    <property type="entry name" value="Aldolase"/>
    <property type="match status" value="1"/>
</dbReference>
<evidence type="ECO:0000313" key="9">
    <source>
        <dbReference type="EMBL" id="RKP35963.1"/>
    </source>
</evidence>
<dbReference type="Gene3D" id="3.20.20.70">
    <property type="entry name" value="Aldolase class I"/>
    <property type="match status" value="1"/>
</dbReference>
<dbReference type="CDD" id="cd07940">
    <property type="entry name" value="DRE_TIM_IPMS"/>
    <property type="match status" value="1"/>
</dbReference>
<dbReference type="InterPro" id="IPR002034">
    <property type="entry name" value="AIPM/Hcit_synth_CS"/>
</dbReference>
<keyword evidence="3" id="KW-0432">Leucine biosynthesis</keyword>
<evidence type="ECO:0000256" key="6">
    <source>
        <dbReference type="ARBA" id="ARBA00023304"/>
    </source>
</evidence>
<dbReference type="Gene3D" id="1.10.238.260">
    <property type="match status" value="1"/>
</dbReference>
<dbReference type="GO" id="GO:0003852">
    <property type="term" value="F:2-isopropylmalate synthase activity"/>
    <property type="evidence" value="ECO:0007669"/>
    <property type="project" value="UniProtKB-EC"/>
</dbReference>
<dbReference type="STRING" id="215637.A0A4P9ZR96"/>
<dbReference type="EC" id="2.3.3.13" evidence="2"/>
<dbReference type="PANTHER" id="PTHR10277:SF9">
    <property type="entry name" value="2-ISOPROPYLMALATE SYNTHASE 1, CHLOROPLASTIC-RELATED"/>
    <property type="match status" value="1"/>
</dbReference>
<name>A0A4P9ZR96_9FUNG</name>
<sequence length="399" mass="43507">MSAINADPKLILFSDTTLRDGEQAPGVHFTADSKVEIAKGLAELGVDIIEVGFPVSSEQNFDTCRRIAREVGHHMTHREHIGQPVMICALCRTMESDILRTYEAIKDAPRFQIRLFIATSNIHLEHKLRISRTECLRRVREGIRLARTLSPNVAFGAEDGGRTDPDFLTEVFGVAIEEGATLSLIGDTVGGCIPAEFHQLVKYCVERTPGSKKTIWGVHTHNDLGLGVANTLAGIEAGATLVDATMLGMGERAGNAALEEVAMCLSTHAAHYHATHQLNTPHFTRVCRMVAARSGMILAANKPIIGQNVFRHTSGIHQDGMLKNRSTYEYLNPNDVGATSDALILSAQSGRTALLSRLGLLGYTGIPNDQFQLLFAKFKNLAQTKLEVDDADLVKLMSD</sequence>
<dbReference type="GO" id="GO:0010177">
    <property type="term" value="F:methylthioalkylmalate synthase activity"/>
    <property type="evidence" value="ECO:0007669"/>
    <property type="project" value="UniProtKB-ARBA"/>
</dbReference>
<proteinExistence type="inferred from homology"/>
<accession>A0A4P9ZR96</accession>
<evidence type="ECO:0000313" key="10">
    <source>
        <dbReference type="Proteomes" id="UP000268162"/>
    </source>
</evidence>
<keyword evidence="10" id="KW-1185">Reference proteome</keyword>